<evidence type="ECO:0000256" key="3">
    <source>
        <dbReference type="ARBA" id="ARBA00023125"/>
    </source>
</evidence>
<dbReference type="Gene3D" id="3.40.190.290">
    <property type="match status" value="1"/>
</dbReference>
<dbReference type="AlphaFoldDB" id="A0A3P3VLY6"/>
<comment type="similarity">
    <text evidence="1">Belongs to the LysR transcriptional regulatory family.</text>
</comment>
<evidence type="ECO:0000259" key="5">
    <source>
        <dbReference type="PROSITE" id="PS50931"/>
    </source>
</evidence>
<dbReference type="FunFam" id="1.10.10.10:FF:000001">
    <property type="entry name" value="LysR family transcriptional regulator"/>
    <property type="match status" value="1"/>
</dbReference>
<dbReference type="GO" id="GO:0003677">
    <property type="term" value="F:DNA binding"/>
    <property type="evidence" value="ECO:0007669"/>
    <property type="project" value="UniProtKB-KW"/>
</dbReference>
<evidence type="ECO:0000256" key="1">
    <source>
        <dbReference type="ARBA" id="ARBA00009437"/>
    </source>
</evidence>
<dbReference type="PANTHER" id="PTHR30419:SF8">
    <property type="entry name" value="NITROGEN ASSIMILATION TRANSCRIPTIONAL ACTIVATOR-RELATED"/>
    <property type="match status" value="1"/>
</dbReference>
<dbReference type="GO" id="GO:0003700">
    <property type="term" value="F:DNA-binding transcription factor activity"/>
    <property type="evidence" value="ECO:0007669"/>
    <property type="project" value="InterPro"/>
</dbReference>
<evidence type="ECO:0000256" key="2">
    <source>
        <dbReference type="ARBA" id="ARBA00023015"/>
    </source>
</evidence>
<dbReference type="RefSeq" id="WP_125017047.1">
    <property type="nucleotide sequence ID" value="NZ_QWEZ01000002.1"/>
</dbReference>
<evidence type="ECO:0000256" key="4">
    <source>
        <dbReference type="ARBA" id="ARBA00023163"/>
    </source>
</evidence>
<dbReference type="InterPro" id="IPR036388">
    <property type="entry name" value="WH-like_DNA-bd_sf"/>
</dbReference>
<dbReference type="InterPro" id="IPR036390">
    <property type="entry name" value="WH_DNA-bd_sf"/>
</dbReference>
<sequence>MDLKRLRYFTELASIGNFTLAASRLGIAQPALSMAMQKLEQEVGLKLINRTERRMTITADGEVLLRYARQVLQLMSDAERELQAQKGVEQGVIRLGVSAMLASYYLPEHLLGFCKRYPGVRITLFEAGTATLERMVLEGELDLALLRTDRPHEQIRSRPLIEEQIVACVPAGHPLAAQPSVSLAEVTDQPLVLFREGYFLREALSEYSRSARKPLDIRFETNLIELLKRLVREGVGISTCLSMILESESDLCALPFDPPIALPIGIGWKRNHYLSRAAEALVNYLQTPSKG</sequence>
<keyword evidence="4" id="KW-0804">Transcription</keyword>
<dbReference type="PRINTS" id="PR00039">
    <property type="entry name" value="HTHLYSR"/>
</dbReference>
<evidence type="ECO:0000313" key="7">
    <source>
        <dbReference type="Proteomes" id="UP000280792"/>
    </source>
</evidence>
<dbReference type="PANTHER" id="PTHR30419">
    <property type="entry name" value="HTH-TYPE TRANSCRIPTIONAL REGULATOR YBHD"/>
    <property type="match status" value="1"/>
</dbReference>
<dbReference type="PROSITE" id="PS50931">
    <property type="entry name" value="HTH_LYSR"/>
    <property type="match status" value="1"/>
</dbReference>
<dbReference type="GO" id="GO:0005829">
    <property type="term" value="C:cytosol"/>
    <property type="evidence" value="ECO:0007669"/>
    <property type="project" value="TreeGrafter"/>
</dbReference>
<protein>
    <submittedName>
        <fullName evidence="6">LysR family transcriptional regulator</fullName>
    </submittedName>
</protein>
<dbReference type="Pfam" id="PF00126">
    <property type="entry name" value="HTH_1"/>
    <property type="match status" value="1"/>
</dbReference>
<organism evidence="6 7">
    <name type="scientific">Aestuariirhabdus litorea</name>
    <dbReference type="NCBI Taxonomy" id="2528527"/>
    <lineage>
        <taxon>Bacteria</taxon>
        <taxon>Pseudomonadati</taxon>
        <taxon>Pseudomonadota</taxon>
        <taxon>Gammaproteobacteria</taxon>
        <taxon>Oceanospirillales</taxon>
        <taxon>Aestuariirhabdaceae</taxon>
        <taxon>Aestuariirhabdus</taxon>
    </lineage>
</organism>
<feature type="domain" description="HTH lysR-type" evidence="5">
    <location>
        <begin position="1"/>
        <end position="58"/>
    </location>
</feature>
<comment type="caution">
    <text evidence="6">The sequence shown here is derived from an EMBL/GenBank/DDBJ whole genome shotgun (WGS) entry which is preliminary data.</text>
</comment>
<dbReference type="InterPro" id="IPR050950">
    <property type="entry name" value="HTH-type_LysR_regulators"/>
</dbReference>
<dbReference type="InterPro" id="IPR000847">
    <property type="entry name" value="LysR_HTH_N"/>
</dbReference>
<keyword evidence="2" id="KW-0805">Transcription regulation</keyword>
<dbReference type="Gene3D" id="1.10.10.10">
    <property type="entry name" value="Winged helix-like DNA-binding domain superfamily/Winged helix DNA-binding domain"/>
    <property type="match status" value="1"/>
</dbReference>
<name>A0A3P3VLY6_9GAMM</name>
<dbReference type="CDD" id="cd05466">
    <property type="entry name" value="PBP2_LTTR_substrate"/>
    <property type="match status" value="1"/>
</dbReference>
<accession>A0A3P3VLY6</accession>
<dbReference type="SUPFAM" id="SSF46785">
    <property type="entry name" value="Winged helix' DNA-binding domain"/>
    <property type="match status" value="1"/>
</dbReference>
<dbReference type="Proteomes" id="UP000280792">
    <property type="component" value="Unassembled WGS sequence"/>
</dbReference>
<dbReference type="Pfam" id="PF03466">
    <property type="entry name" value="LysR_substrate"/>
    <property type="match status" value="1"/>
</dbReference>
<reference evidence="6 7" key="1">
    <citation type="submission" date="2018-08" db="EMBL/GenBank/DDBJ databases">
        <authorList>
            <person name="Khan S.A."/>
        </authorList>
    </citation>
    <scope>NUCLEOTIDE SEQUENCE [LARGE SCALE GENOMIC DNA]</scope>
    <source>
        <strain evidence="6 7">GTF-13</strain>
    </source>
</reference>
<gene>
    <name evidence="6" type="ORF">D0544_13645</name>
</gene>
<dbReference type="SUPFAM" id="SSF53850">
    <property type="entry name" value="Periplasmic binding protein-like II"/>
    <property type="match status" value="1"/>
</dbReference>
<evidence type="ECO:0000313" key="6">
    <source>
        <dbReference type="EMBL" id="RRJ82888.1"/>
    </source>
</evidence>
<proteinExistence type="inferred from homology"/>
<keyword evidence="7" id="KW-1185">Reference proteome</keyword>
<dbReference type="InterPro" id="IPR005119">
    <property type="entry name" value="LysR_subst-bd"/>
</dbReference>
<dbReference type="EMBL" id="QWEZ01000002">
    <property type="protein sequence ID" value="RRJ82888.1"/>
    <property type="molecule type" value="Genomic_DNA"/>
</dbReference>
<keyword evidence="3" id="KW-0238">DNA-binding</keyword>
<reference evidence="6 7" key="2">
    <citation type="submission" date="2018-12" db="EMBL/GenBank/DDBJ databases">
        <title>Simiduia agarivorans gen. nov., sp. nov., a marine, agarolytic bacterium isolated from shallow coastal water from Keelung, Taiwan.</title>
        <authorList>
            <person name="Shieh W.Y."/>
        </authorList>
    </citation>
    <scope>NUCLEOTIDE SEQUENCE [LARGE SCALE GENOMIC DNA]</scope>
    <source>
        <strain evidence="6 7">GTF-13</strain>
    </source>
</reference>